<dbReference type="AlphaFoldDB" id="A0A8S3WME3"/>
<protein>
    <submittedName>
        <fullName evidence="2">(apollo) hypothetical protein</fullName>
    </submittedName>
</protein>
<dbReference type="Proteomes" id="UP000691718">
    <property type="component" value="Unassembled WGS sequence"/>
</dbReference>
<dbReference type="OrthoDB" id="6511194at2759"/>
<accession>A0A8S3WME3</accession>
<reference evidence="2" key="1">
    <citation type="submission" date="2021-04" db="EMBL/GenBank/DDBJ databases">
        <authorList>
            <person name="Tunstrom K."/>
        </authorList>
    </citation>
    <scope>NUCLEOTIDE SEQUENCE</scope>
</reference>
<feature type="region of interest" description="Disordered" evidence="1">
    <location>
        <begin position="1"/>
        <end position="48"/>
    </location>
</feature>
<evidence type="ECO:0000256" key="1">
    <source>
        <dbReference type="SAM" id="MobiDB-lite"/>
    </source>
</evidence>
<keyword evidence="3" id="KW-1185">Reference proteome</keyword>
<evidence type="ECO:0000313" key="2">
    <source>
        <dbReference type="EMBL" id="CAG4968931.1"/>
    </source>
</evidence>
<proteinExistence type="predicted"/>
<evidence type="ECO:0000313" key="3">
    <source>
        <dbReference type="Proteomes" id="UP000691718"/>
    </source>
</evidence>
<organism evidence="2 3">
    <name type="scientific">Parnassius apollo</name>
    <name type="common">Apollo butterfly</name>
    <name type="synonym">Papilio apollo</name>
    <dbReference type="NCBI Taxonomy" id="110799"/>
    <lineage>
        <taxon>Eukaryota</taxon>
        <taxon>Metazoa</taxon>
        <taxon>Ecdysozoa</taxon>
        <taxon>Arthropoda</taxon>
        <taxon>Hexapoda</taxon>
        <taxon>Insecta</taxon>
        <taxon>Pterygota</taxon>
        <taxon>Neoptera</taxon>
        <taxon>Endopterygota</taxon>
        <taxon>Lepidoptera</taxon>
        <taxon>Glossata</taxon>
        <taxon>Ditrysia</taxon>
        <taxon>Papilionoidea</taxon>
        <taxon>Papilionidae</taxon>
        <taxon>Parnassiinae</taxon>
        <taxon>Parnassini</taxon>
        <taxon>Parnassius</taxon>
        <taxon>Parnassius</taxon>
    </lineage>
</organism>
<comment type="caution">
    <text evidence="2">The sequence shown here is derived from an EMBL/GenBank/DDBJ whole genome shotgun (WGS) entry which is preliminary data.</text>
</comment>
<name>A0A8S3WME3_PARAO</name>
<sequence>MKNEAKKVQSISQDQNDDVTVVSEPCTSQARPELKLSTPGKKRKQSSKKIELDNFDQCALRNLVNSFYTVRKEIPTLKKILTAAKADLNFPDKAANAEGFLTPLDYVSDQASENSSVKSTISIIKIRNKDVPRSDELFCDSEYESEDNCQELSKLTSTGTRENVTQKKIKEDSCNKYQMSKQVDVEKVKLLGDVQWNVVPSKPDACLDVSGLSSFLNISGLTDNIPISGSDVPGILREIESEDYYQINQTETNFEEKDFSPSDESDFDPNSVYMSDDDIVRILLKSTCLK</sequence>
<gene>
    <name evidence="2" type="ORF">PAPOLLO_LOCUS8031</name>
</gene>
<dbReference type="EMBL" id="CAJQZP010000566">
    <property type="protein sequence ID" value="CAG4968931.1"/>
    <property type="molecule type" value="Genomic_DNA"/>
</dbReference>